<keyword evidence="1" id="KW-0175">Coiled coil</keyword>
<dbReference type="Gene3D" id="1.10.238.10">
    <property type="entry name" value="EF-hand"/>
    <property type="match status" value="2"/>
</dbReference>
<dbReference type="OrthoDB" id="524326at2759"/>
<dbReference type="InterPro" id="IPR000261">
    <property type="entry name" value="EH_dom"/>
</dbReference>
<dbReference type="Proteomes" id="UP000283269">
    <property type="component" value="Unassembled WGS sequence"/>
</dbReference>
<dbReference type="GO" id="GO:0016197">
    <property type="term" value="P:endosomal transport"/>
    <property type="evidence" value="ECO:0007669"/>
    <property type="project" value="TreeGrafter"/>
</dbReference>
<evidence type="ECO:0000259" key="4">
    <source>
        <dbReference type="PROSITE" id="PS50222"/>
    </source>
</evidence>
<dbReference type="PANTHER" id="PTHR11216">
    <property type="entry name" value="EH DOMAIN"/>
    <property type="match status" value="1"/>
</dbReference>
<dbReference type="GO" id="GO:0006897">
    <property type="term" value="P:endocytosis"/>
    <property type="evidence" value="ECO:0007669"/>
    <property type="project" value="TreeGrafter"/>
</dbReference>
<evidence type="ECO:0000313" key="5">
    <source>
        <dbReference type="EMBL" id="PPQ88036.1"/>
    </source>
</evidence>
<sequence>MQHFVPSSNELFLASRLLETNTGSWNRSDTLSVDTAIGIFKQSGISFKQLRDIWSIADRDGSGKLSKEGLAVVIRLAGWVQAGENLDETLLEKEGPLPKLKGIPDVVVRQLDPPFPSMTSDDVERMKQRFLECEPASGFLQRRQVAEAYIGLMPDLSFEIYHKILQLLDVKDGLIDFKGFAVGMHIVRSLHSSLISSVPSSVPPEDCIILDDVHIGSDHLTQEEDSDPVRQAGDIALSENVDFDIQELLEDVEMHGQLIASMTLKFSTEYRIEPTEISAIWRQSDVGYKRKVTPTRMTLFNQLLRRRVAKELLGRESSQSSSDTRLFSAEALTGNLPPYSPPTSQTSALSEYHEPPTVTQGWCPSISSFPQPFPDLSPIRPTPSACLWSAPSTALDNGFLPKIQRKVKRLTARLGLKKKVKRPTPQDIHAFRQEFSGKLKCQRENLQDSLARKEEQYRNAELLGNIVTSDLTEQQVVSQEVRDADTHSFSLEHPTGNFSRSLPTTRTPGLSEYPEAPAVTPEWHSSTFRSTWPFSATSRHDGFLPKLKGKVGRLTSRLGVVVLKEKVRRPSSGFEVTALNQTEVPNEYLRDINNLQQENRQLKFQQEILQDHLTRKEDDCHEADKLVDLIKADLLERQVISKEVQEASIKIDNEPEGLWGTVESQSRQITSLLELVADMKRTITELNSMPKQHVRSPRPLRAVELNSNPKQYVRGPRPLKAAELNSNPKQHVRGPRPLRAPVRESKAAATKFFEEGQELRQTVYSQEQEIVELRTRLEDAQDRQFVSQTKNDLHALRNDHDNLKTQMENLQRLMEQHLVASSFQTSSTNGHDNTDILKLEDWTHGQGKKYTMLRRPSLSLHHIVNNLENQFNLPDLPPPLSSSSSHRSLPEYIPRASASNMNPGFAWISGEVSTPSSGNTVVSSRFSHKPAKLNNSQHRGIHHDLEDDLQDLKLHVQRTGYFGTEIVQRFISNYDLDAFSLDEIGRRTGLDDNTKRINHAIDLVRQAVLHPQVHVQKIPSGDLSRSSSSTASSLNINPELHSHYTH</sequence>
<evidence type="ECO:0000256" key="1">
    <source>
        <dbReference type="SAM" id="Coils"/>
    </source>
</evidence>
<gene>
    <name evidence="5" type="ORF">CVT25_000845</name>
</gene>
<organism evidence="5 6">
    <name type="scientific">Psilocybe cyanescens</name>
    <dbReference type="NCBI Taxonomy" id="93625"/>
    <lineage>
        <taxon>Eukaryota</taxon>
        <taxon>Fungi</taxon>
        <taxon>Dikarya</taxon>
        <taxon>Basidiomycota</taxon>
        <taxon>Agaricomycotina</taxon>
        <taxon>Agaricomycetes</taxon>
        <taxon>Agaricomycetidae</taxon>
        <taxon>Agaricales</taxon>
        <taxon>Agaricineae</taxon>
        <taxon>Strophariaceae</taxon>
        <taxon>Psilocybe</taxon>
    </lineage>
</organism>
<dbReference type="STRING" id="93625.A0A409XB95"/>
<dbReference type="EMBL" id="NHYD01002172">
    <property type="protein sequence ID" value="PPQ88036.1"/>
    <property type="molecule type" value="Genomic_DNA"/>
</dbReference>
<feature type="coiled-coil region" evidence="1">
    <location>
        <begin position="763"/>
        <end position="820"/>
    </location>
</feature>
<feature type="domain" description="EF-hand" evidence="4">
    <location>
        <begin position="45"/>
        <end position="80"/>
    </location>
</feature>
<proteinExistence type="predicted"/>
<evidence type="ECO:0000256" key="2">
    <source>
        <dbReference type="SAM" id="MobiDB-lite"/>
    </source>
</evidence>
<feature type="compositionally biased region" description="Low complexity" evidence="2">
    <location>
        <begin position="1020"/>
        <end position="1033"/>
    </location>
</feature>
<dbReference type="GO" id="GO:0005509">
    <property type="term" value="F:calcium ion binding"/>
    <property type="evidence" value="ECO:0007669"/>
    <property type="project" value="InterPro"/>
</dbReference>
<evidence type="ECO:0008006" key="7">
    <source>
        <dbReference type="Google" id="ProtNLM"/>
    </source>
</evidence>
<feature type="domain" description="EH" evidence="3">
    <location>
        <begin position="39"/>
        <end position="118"/>
    </location>
</feature>
<dbReference type="GO" id="GO:0005886">
    <property type="term" value="C:plasma membrane"/>
    <property type="evidence" value="ECO:0007669"/>
    <property type="project" value="TreeGrafter"/>
</dbReference>
<dbReference type="PANTHER" id="PTHR11216:SF170">
    <property type="entry name" value="DYNAMIN ASSOCIATED PROTEIN 160, ISOFORM D"/>
    <property type="match status" value="1"/>
</dbReference>
<feature type="coiled-coil region" evidence="1">
    <location>
        <begin position="436"/>
        <end position="463"/>
    </location>
</feature>
<name>A0A409XB95_PSICY</name>
<dbReference type="InterPro" id="IPR011992">
    <property type="entry name" value="EF-hand-dom_pair"/>
</dbReference>
<dbReference type="SUPFAM" id="SSF47473">
    <property type="entry name" value="EF-hand"/>
    <property type="match status" value="2"/>
</dbReference>
<feature type="region of interest" description="Disordered" evidence="2">
    <location>
        <begin position="1018"/>
        <end position="1046"/>
    </location>
</feature>
<dbReference type="GO" id="GO:0005737">
    <property type="term" value="C:cytoplasm"/>
    <property type="evidence" value="ECO:0007669"/>
    <property type="project" value="TreeGrafter"/>
</dbReference>
<dbReference type="InterPro" id="IPR002048">
    <property type="entry name" value="EF_hand_dom"/>
</dbReference>
<dbReference type="PROSITE" id="PS50031">
    <property type="entry name" value="EH"/>
    <property type="match status" value="1"/>
</dbReference>
<reference evidence="5 6" key="1">
    <citation type="journal article" date="2018" name="Evol. Lett.">
        <title>Horizontal gene cluster transfer increased hallucinogenic mushroom diversity.</title>
        <authorList>
            <person name="Reynolds H.T."/>
            <person name="Vijayakumar V."/>
            <person name="Gluck-Thaler E."/>
            <person name="Korotkin H.B."/>
            <person name="Matheny P.B."/>
            <person name="Slot J.C."/>
        </authorList>
    </citation>
    <scope>NUCLEOTIDE SEQUENCE [LARGE SCALE GENOMIC DNA]</scope>
    <source>
        <strain evidence="5 6">2631</strain>
    </source>
</reference>
<dbReference type="PROSITE" id="PS50222">
    <property type="entry name" value="EF_HAND_2"/>
    <property type="match status" value="1"/>
</dbReference>
<accession>A0A409XB95</accession>
<dbReference type="AlphaFoldDB" id="A0A409XB95"/>
<protein>
    <recommendedName>
        <fullName evidence="7">EH domain-containing protein</fullName>
    </recommendedName>
</protein>
<keyword evidence="6" id="KW-1185">Reference proteome</keyword>
<dbReference type="Pfam" id="PF12763">
    <property type="entry name" value="EH"/>
    <property type="match status" value="1"/>
</dbReference>
<dbReference type="InParanoid" id="A0A409XB95"/>
<comment type="caution">
    <text evidence="5">The sequence shown here is derived from an EMBL/GenBank/DDBJ whole genome shotgun (WGS) entry which is preliminary data.</text>
</comment>
<evidence type="ECO:0000259" key="3">
    <source>
        <dbReference type="PROSITE" id="PS50031"/>
    </source>
</evidence>
<evidence type="ECO:0000313" key="6">
    <source>
        <dbReference type="Proteomes" id="UP000283269"/>
    </source>
</evidence>